<accession>A0ACB6ZUJ6</accession>
<dbReference type="EMBL" id="MU117967">
    <property type="protein sequence ID" value="KAF9652786.1"/>
    <property type="molecule type" value="Genomic_DNA"/>
</dbReference>
<reference evidence="1" key="2">
    <citation type="journal article" date="2020" name="Nat. Commun.">
        <title>Large-scale genome sequencing of mycorrhizal fungi provides insights into the early evolution of symbiotic traits.</title>
        <authorList>
            <person name="Miyauchi S."/>
            <person name="Kiss E."/>
            <person name="Kuo A."/>
            <person name="Drula E."/>
            <person name="Kohler A."/>
            <person name="Sanchez-Garcia M."/>
            <person name="Morin E."/>
            <person name="Andreopoulos B."/>
            <person name="Barry K.W."/>
            <person name="Bonito G."/>
            <person name="Buee M."/>
            <person name="Carver A."/>
            <person name="Chen C."/>
            <person name="Cichocki N."/>
            <person name="Clum A."/>
            <person name="Culley D."/>
            <person name="Crous P.W."/>
            <person name="Fauchery L."/>
            <person name="Girlanda M."/>
            <person name="Hayes R.D."/>
            <person name="Keri Z."/>
            <person name="LaButti K."/>
            <person name="Lipzen A."/>
            <person name="Lombard V."/>
            <person name="Magnuson J."/>
            <person name="Maillard F."/>
            <person name="Murat C."/>
            <person name="Nolan M."/>
            <person name="Ohm R.A."/>
            <person name="Pangilinan J."/>
            <person name="Pereira M.F."/>
            <person name="Perotto S."/>
            <person name="Peter M."/>
            <person name="Pfister S."/>
            <person name="Riley R."/>
            <person name="Sitrit Y."/>
            <person name="Stielow J.B."/>
            <person name="Szollosi G."/>
            <person name="Zifcakova L."/>
            <person name="Stursova M."/>
            <person name="Spatafora J.W."/>
            <person name="Tedersoo L."/>
            <person name="Vaario L.M."/>
            <person name="Yamada A."/>
            <person name="Yan M."/>
            <person name="Wang P."/>
            <person name="Xu J."/>
            <person name="Bruns T."/>
            <person name="Baldrian P."/>
            <person name="Vilgalys R."/>
            <person name="Dunand C."/>
            <person name="Henrissat B."/>
            <person name="Grigoriev I.V."/>
            <person name="Hibbett D."/>
            <person name="Nagy L.G."/>
            <person name="Martin F.M."/>
        </authorList>
    </citation>
    <scope>NUCLEOTIDE SEQUENCE</scope>
    <source>
        <strain evidence="1">P2</strain>
    </source>
</reference>
<evidence type="ECO:0000313" key="2">
    <source>
        <dbReference type="Proteomes" id="UP000886501"/>
    </source>
</evidence>
<evidence type="ECO:0000313" key="1">
    <source>
        <dbReference type="EMBL" id="KAF9652786.1"/>
    </source>
</evidence>
<name>A0ACB6ZUJ6_THEGA</name>
<gene>
    <name evidence="1" type="ORF">BDM02DRAFT_3126221</name>
</gene>
<sequence>MSQYPPPFYYGYQNYTQVYSSPQGVYTWTPNPPPYLLAPPHPHYSPYNISSPPTTPQPAFSPVWTPAPYMPQLPAHTSVIKVAPWLIPNPVNPNLPHTLWDLTQPLIVAKRLTGKHVVVDMKPEFDQDATYPAVPKAHVRLAAVDLIHQLWGPIVIRNEGDKPLSVGDILHGIYTFFQKPVFQREMDKIKEYDEKNYDTMLEAMEKRCYRAPGLPGRAWKEGMKRVDALGAYISFGGLTVIENGDDTWEFSLLVLNRSSP</sequence>
<reference evidence="1" key="1">
    <citation type="submission" date="2019-10" db="EMBL/GenBank/DDBJ databases">
        <authorList>
            <consortium name="DOE Joint Genome Institute"/>
            <person name="Kuo A."/>
            <person name="Miyauchi S."/>
            <person name="Kiss E."/>
            <person name="Drula E."/>
            <person name="Kohler A."/>
            <person name="Sanchez-Garcia M."/>
            <person name="Andreopoulos B."/>
            <person name="Barry K.W."/>
            <person name="Bonito G."/>
            <person name="Buee M."/>
            <person name="Carver A."/>
            <person name="Chen C."/>
            <person name="Cichocki N."/>
            <person name="Clum A."/>
            <person name="Culley D."/>
            <person name="Crous P.W."/>
            <person name="Fauchery L."/>
            <person name="Girlanda M."/>
            <person name="Hayes R."/>
            <person name="Keri Z."/>
            <person name="Labutti K."/>
            <person name="Lipzen A."/>
            <person name="Lombard V."/>
            <person name="Magnuson J."/>
            <person name="Maillard F."/>
            <person name="Morin E."/>
            <person name="Murat C."/>
            <person name="Nolan M."/>
            <person name="Ohm R."/>
            <person name="Pangilinan J."/>
            <person name="Pereira M."/>
            <person name="Perotto S."/>
            <person name="Peter M."/>
            <person name="Riley R."/>
            <person name="Sitrit Y."/>
            <person name="Stielow B."/>
            <person name="Szollosi G."/>
            <person name="Zifcakova L."/>
            <person name="Stursova M."/>
            <person name="Spatafora J.W."/>
            <person name="Tedersoo L."/>
            <person name="Vaario L.-M."/>
            <person name="Yamada A."/>
            <person name="Yan M."/>
            <person name="Wang P."/>
            <person name="Xu J."/>
            <person name="Bruns T."/>
            <person name="Baldrian P."/>
            <person name="Vilgalys R."/>
            <person name="Henrissat B."/>
            <person name="Grigoriev I.V."/>
            <person name="Hibbett D."/>
            <person name="Nagy L.G."/>
            <person name="Martin F.M."/>
        </authorList>
    </citation>
    <scope>NUCLEOTIDE SEQUENCE</scope>
    <source>
        <strain evidence="1">P2</strain>
    </source>
</reference>
<comment type="caution">
    <text evidence="1">The sequence shown here is derived from an EMBL/GenBank/DDBJ whole genome shotgun (WGS) entry which is preliminary data.</text>
</comment>
<proteinExistence type="predicted"/>
<protein>
    <submittedName>
        <fullName evidence="1">Uncharacterized protein</fullName>
    </submittedName>
</protein>
<keyword evidence="2" id="KW-1185">Reference proteome</keyword>
<dbReference type="Proteomes" id="UP000886501">
    <property type="component" value="Unassembled WGS sequence"/>
</dbReference>
<organism evidence="1 2">
    <name type="scientific">Thelephora ganbajun</name>
    <name type="common">Ganba fungus</name>
    <dbReference type="NCBI Taxonomy" id="370292"/>
    <lineage>
        <taxon>Eukaryota</taxon>
        <taxon>Fungi</taxon>
        <taxon>Dikarya</taxon>
        <taxon>Basidiomycota</taxon>
        <taxon>Agaricomycotina</taxon>
        <taxon>Agaricomycetes</taxon>
        <taxon>Thelephorales</taxon>
        <taxon>Thelephoraceae</taxon>
        <taxon>Thelephora</taxon>
    </lineage>
</organism>